<comment type="caution">
    <text evidence="12">The sequence shown here is derived from an EMBL/GenBank/DDBJ whole genome shotgun (WGS) entry which is preliminary data.</text>
</comment>
<dbReference type="InterPro" id="IPR003593">
    <property type="entry name" value="AAA+_ATPase"/>
</dbReference>
<dbReference type="FunFam" id="3.40.50.300:FF:000287">
    <property type="entry name" value="Multidrug ABC transporter ATP-binding protein"/>
    <property type="match status" value="1"/>
</dbReference>
<name>A0AAW9JSP8_CARML</name>
<dbReference type="RefSeq" id="WP_057000696.1">
    <property type="nucleotide sequence ID" value="NZ_CP185245.1"/>
</dbReference>
<feature type="transmembrane region" description="Helical" evidence="9">
    <location>
        <begin position="24"/>
        <end position="43"/>
    </location>
</feature>
<dbReference type="GO" id="GO:0016887">
    <property type="term" value="F:ATP hydrolysis activity"/>
    <property type="evidence" value="ECO:0007669"/>
    <property type="project" value="InterPro"/>
</dbReference>
<feature type="transmembrane region" description="Helical" evidence="9">
    <location>
        <begin position="267"/>
        <end position="287"/>
    </location>
</feature>
<keyword evidence="8 9" id="KW-0472">Membrane</keyword>
<dbReference type="InterPro" id="IPR011527">
    <property type="entry name" value="ABC1_TM_dom"/>
</dbReference>
<feature type="domain" description="ABC transmembrane type-1" evidence="11">
    <location>
        <begin position="28"/>
        <end position="316"/>
    </location>
</feature>
<dbReference type="GO" id="GO:0005886">
    <property type="term" value="C:plasma membrane"/>
    <property type="evidence" value="ECO:0007669"/>
    <property type="project" value="UniProtKB-SubCell"/>
</dbReference>
<dbReference type="CDD" id="cd18547">
    <property type="entry name" value="ABC_6TM_Tm288_like"/>
    <property type="match status" value="1"/>
</dbReference>
<dbReference type="InterPro" id="IPR027417">
    <property type="entry name" value="P-loop_NTPase"/>
</dbReference>
<dbReference type="Gene3D" id="1.20.1560.10">
    <property type="entry name" value="ABC transporter type 1, transmembrane domain"/>
    <property type="match status" value="1"/>
</dbReference>
<dbReference type="Proteomes" id="UP001290462">
    <property type="component" value="Unassembled WGS sequence"/>
</dbReference>
<feature type="domain" description="ABC transporter" evidence="10">
    <location>
        <begin position="350"/>
        <end position="583"/>
    </location>
</feature>
<keyword evidence="6 12" id="KW-0067">ATP-binding</keyword>
<dbReference type="PROSITE" id="PS00211">
    <property type="entry name" value="ABC_TRANSPORTER_1"/>
    <property type="match status" value="1"/>
</dbReference>
<dbReference type="EMBL" id="JAVBVO010000003">
    <property type="protein sequence ID" value="MDZ5758553.1"/>
    <property type="molecule type" value="Genomic_DNA"/>
</dbReference>
<dbReference type="SUPFAM" id="SSF52540">
    <property type="entry name" value="P-loop containing nucleoside triphosphate hydrolases"/>
    <property type="match status" value="1"/>
</dbReference>
<dbReference type="PROSITE" id="PS50893">
    <property type="entry name" value="ABC_TRANSPORTER_2"/>
    <property type="match status" value="1"/>
</dbReference>
<evidence type="ECO:0000259" key="11">
    <source>
        <dbReference type="PROSITE" id="PS50929"/>
    </source>
</evidence>
<dbReference type="CDD" id="cd03254">
    <property type="entry name" value="ABCC_Glucan_exporter_like"/>
    <property type="match status" value="1"/>
</dbReference>
<dbReference type="InterPro" id="IPR036640">
    <property type="entry name" value="ABC1_TM_sf"/>
</dbReference>
<sequence>MKKEEKNTMGATIKRLVSYMDTKSWLLILTLCLAIAGTIMEVITPKLLGNATTEIVTGLSKPTGINFTNLFQLLCWIGLLYLGVFGASFFQQRIMLVISQRISFSLRNELKKKMNRLPISYFDKHPNGNLMSIAVNDLDNIATALQSGVTEFISSIILFVGVITIMFSISWQLTLLAGIMIPISLLIMKVLTPHTQRNNKKFMHLQGNLNNQIEESYQGFTVVKNFNTEASELEKFEKTNAEMIESGWRAQFFGGSMMPSLMFVQNIIYVVLAVFGGLKVISGNLTIGNMQAFLQYSGQFSRPLTQSGQIWNSLLSAVASAERVFEVLDAEEMTVYETEFKNNATEQGQVIFDEVTFGYDGNPLMEEFNLTVENGETIAIVGHTGAGKSTFIHLLERFYEIQEGGIRIDGMDIRNHSQHKLRKKLGMVLQDTWLFSGTIFENIQYGNPNASVEEVYAAANSAYAAEFIQKLPDGYQTVLNEEASNISQGQKQLITIARAFVSNPEILILDEATSNVDSRTELLIQQAMKGLMNGRTSFIVAHRLSTIYDAHRILVMDNGAIIESGSHQELIDFEGEYAEIYQSQFAQKTT</sequence>
<evidence type="ECO:0000259" key="10">
    <source>
        <dbReference type="PROSITE" id="PS50893"/>
    </source>
</evidence>
<dbReference type="InterPro" id="IPR003439">
    <property type="entry name" value="ABC_transporter-like_ATP-bd"/>
</dbReference>
<evidence type="ECO:0000256" key="2">
    <source>
        <dbReference type="ARBA" id="ARBA00022448"/>
    </source>
</evidence>
<dbReference type="PROSITE" id="PS50929">
    <property type="entry name" value="ABC_TM1F"/>
    <property type="match status" value="1"/>
</dbReference>
<keyword evidence="4 9" id="KW-0812">Transmembrane</keyword>
<comment type="subcellular location">
    <subcellularLocation>
        <location evidence="1">Cell membrane</location>
        <topology evidence="1">Multi-pass membrane protein</topology>
    </subcellularLocation>
</comment>
<evidence type="ECO:0000313" key="13">
    <source>
        <dbReference type="Proteomes" id="UP001290462"/>
    </source>
</evidence>
<keyword evidence="7 9" id="KW-1133">Transmembrane helix</keyword>
<dbReference type="GO" id="GO:0005524">
    <property type="term" value="F:ATP binding"/>
    <property type="evidence" value="ECO:0007669"/>
    <property type="project" value="UniProtKB-KW"/>
</dbReference>
<dbReference type="PANTHER" id="PTHR43394">
    <property type="entry name" value="ATP-DEPENDENT PERMEASE MDL1, MITOCHONDRIAL"/>
    <property type="match status" value="1"/>
</dbReference>
<evidence type="ECO:0000256" key="1">
    <source>
        <dbReference type="ARBA" id="ARBA00004651"/>
    </source>
</evidence>
<keyword evidence="3" id="KW-1003">Cell membrane</keyword>
<keyword evidence="2" id="KW-0813">Transport</keyword>
<evidence type="ECO:0000256" key="4">
    <source>
        <dbReference type="ARBA" id="ARBA00022692"/>
    </source>
</evidence>
<dbReference type="InterPro" id="IPR017871">
    <property type="entry name" value="ABC_transporter-like_CS"/>
</dbReference>
<evidence type="ECO:0000256" key="6">
    <source>
        <dbReference type="ARBA" id="ARBA00022840"/>
    </source>
</evidence>
<dbReference type="PANTHER" id="PTHR43394:SF1">
    <property type="entry name" value="ATP-BINDING CASSETTE SUB-FAMILY B MEMBER 10, MITOCHONDRIAL"/>
    <property type="match status" value="1"/>
</dbReference>
<evidence type="ECO:0000313" key="12">
    <source>
        <dbReference type="EMBL" id="MDZ5758553.1"/>
    </source>
</evidence>
<evidence type="ECO:0000256" key="7">
    <source>
        <dbReference type="ARBA" id="ARBA00022989"/>
    </source>
</evidence>
<gene>
    <name evidence="12" type="ORF">RAK27_07725</name>
</gene>
<evidence type="ECO:0000256" key="9">
    <source>
        <dbReference type="SAM" id="Phobius"/>
    </source>
</evidence>
<dbReference type="SUPFAM" id="SSF90123">
    <property type="entry name" value="ABC transporter transmembrane region"/>
    <property type="match status" value="1"/>
</dbReference>
<feature type="transmembrane region" description="Helical" evidence="9">
    <location>
        <begin position="70"/>
        <end position="90"/>
    </location>
</feature>
<evidence type="ECO:0000256" key="5">
    <source>
        <dbReference type="ARBA" id="ARBA00022741"/>
    </source>
</evidence>
<accession>A0AAW9JSP8</accession>
<organism evidence="12 13">
    <name type="scientific">Carnobacterium maltaromaticum</name>
    <name type="common">Carnobacterium piscicola</name>
    <dbReference type="NCBI Taxonomy" id="2751"/>
    <lineage>
        <taxon>Bacteria</taxon>
        <taxon>Bacillati</taxon>
        <taxon>Bacillota</taxon>
        <taxon>Bacilli</taxon>
        <taxon>Lactobacillales</taxon>
        <taxon>Carnobacteriaceae</taxon>
        <taxon>Carnobacterium</taxon>
    </lineage>
</organism>
<dbReference type="AlphaFoldDB" id="A0AAW9JSP8"/>
<feature type="transmembrane region" description="Helical" evidence="9">
    <location>
        <begin position="175"/>
        <end position="192"/>
    </location>
</feature>
<proteinExistence type="predicted"/>
<dbReference type="Pfam" id="PF00664">
    <property type="entry name" value="ABC_membrane"/>
    <property type="match status" value="1"/>
</dbReference>
<evidence type="ECO:0000256" key="3">
    <source>
        <dbReference type="ARBA" id="ARBA00022475"/>
    </source>
</evidence>
<dbReference type="Pfam" id="PF00005">
    <property type="entry name" value="ABC_tran"/>
    <property type="match status" value="1"/>
</dbReference>
<dbReference type="Gene3D" id="3.40.50.300">
    <property type="entry name" value="P-loop containing nucleotide triphosphate hydrolases"/>
    <property type="match status" value="1"/>
</dbReference>
<protein>
    <submittedName>
        <fullName evidence="12">ABC transporter ATP-binding protein</fullName>
    </submittedName>
</protein>
<reference evidence="12" key="1">
    <citation type="submission" date="2023-08" db="EMBL/GenBank/DDBJ databases">
        <title>Genomic characterization of piscicolin 126 produced by Carnobacterium maltaromaticum CM22 strain isolated from salmon (Salmo salar).</title>
        <authorList>
            <person name="Gonzalez-Gragera E."/>
            <person name="Garcia-Lopez J.D."/>
            <person name="Teso-Perez C."/>
            <person name="Gimenez-Hernandez I."/>
            <person name="Peralta-Sanchez J.M."/>
            <person name="Valdivia E."/>
            <person name="Montalban-Lopez M."/>
            <person name="Martin-Platero A.M."/>
            <person name="Banos A."/>
            <person name="Martinez-Bueno M."/>
        </authorList>
    </citation>
    <scope>NUCLEOTIDE SEQUENCE</scope>
    <source>
        <strain evidence="12">CM22</strain>
    </source>
</reference>
<dbReference type="GO" id="GO:0015421">
    <property type="term" value="F:ABC-type oligopeptide transporter activity"/>
    <property type="evidence" value="ECO:0007669"/>
    <property type="project" value="TreeGrafter"/>
</dbReference>
<feature type="transmembrane region" description="Helical" evidence="9">
    <location>
        <begin position="152"/>
        <end position="169"/>
    </location>
</feature>
<keyword evidence="5" id="KW-0547">Nucleotide-binding</keyword>
<evidence type="ECO:0000256" key="8">
    <source>
        <dbReference type="ARBA" id="ARBA00023136"/>
    </source>
</evidence>
<dbReference type="FunFam" id="1.20.1560.10:FF:000011">
    <property type="entry name" value="Multidrug ABC transporter ATP-binding protein"/>
    <property type="match status" value="1"/>
</dbReference>
<dbReference type="SMART" id="SM00382">
    <property type="entry name" value="AAA"/>
    <property type="match status" value="1"/>
</dbReference>
<dbReference type="InterPro" id="IPR039421">
    <property type="entry name" value="Type_1_exporter"/>
</dbReference>